<keyword evidence="2" id="KW-1185">Reference proteome</keyword>
<gene>
    <name evidence="1" type="ORF">V473_11240</name>
</gene>
<organism evidence="1 2">
    <name type="scientific">Sphingobium cupriresistens LL01</name>
    <dbReference type="NCBI Taxonomy" id="1420583"/>
    <lineage>
        <taxon>Bacteria</taxon>
        <taxon>Pseudomonadati</taxon>
        <taxon>Pseudomonadota</taxon>
        <taxon>Alphaproteobacteria</taxon>
        <taxon>Sphingomonadales</taxon>
        <taxon>Sphingomonadaceae</taxon>
        <taxon>Sphingobium</taxon>
    </lineage>
</organism>
<dbReference type="AlphaFoldDB" id="A0A0J7XGM7"/>
<evidence type="ECO:0000313" key="1">
    <source>
        <dbReference type="EMBL" id="KMS51196.1"/>
    </source>
</evidence>
<proteinExistence type="predicted"/>
<reference evidence="1 2" key="1">
    <citation type="journal article" date="2015" name="G3 (Bethesda)">
        <title>Insights into Ongoing Evolution of the Hexachlorocyclohexane Catabolic Pathway from Comparative Genomics of Ten Sphingomonadaceae Strains.</title>
        <authorList>
            <person name="Pearce S.L."/>
            <person name="Oakeshott J.G."/>
            <person name="Pandey G."/>
        </authorList>
    </citation>
    <scope>NUCLEOTIDE SEQUENCE [LARGE SCALE GENOMIC DNA]</scope>
    <source>
        <strain evidence="1 2">LL01</strain>
    </source>
</reference>
<name>A0A0J7XGM7_9SPHN</name>
<dbReference type="STRING" id="1420583.V473_11240"/>
<evidence type="ECO:0000313" key="2">
    <source>
        <dbReference type="Proteomes" id="UP000052232"/>
    </source>
</evidence>
<sequence>MPIADYEQRMTPSRAAELLRLPTSNHAAFAEAARGADRILLAGGAIYRDAMRRAIGQHPSIAETDGGGIGIHRQQLRRWLAVDRDTTGAVPVQSLDAFACERGLVTMAEARGHIHAGLRSAPTTKTFRRWYESETRRLLIEAGRTASLYQAAIDAGTIIAPPRATLEEIANGHPDLESTHAARRVLEKRRARRELTEREAA</sequence>
<dbReference type="Proteomes" id="UP000052232">
    <property type="component" value="Unassembled WGS sequence"/>
</dbReference>
<accession>A0A0J7XGM7</accession>
<dbReference type="PATRIC" id="fig|1420583.3.peg.4542"/>
<comment type="caution">
    <text evidence="1">The sequence shown here is derived from an EMBL/GenBank/DDBJ whole genome shotgun (WGS) entry which is preliminary data.</text>
</comment>
<protein>
    <submittedName>
        <fullName evidence="1">Uncharacterized protein</fullName>
    </submittedName>
</protein>
<dbReference type="EMBL" id="JACT01000010">
    <property type="protein sequence ID" value="KMS51196.1"/>
    <property type="molecule type" value="Genomic_DNA"/>
</dbReference>